<protein>
    <submittedName>
        <fullName evidence="1">Uncharacterized protein</fullName>
    </submittedName>
</protein>
<accession>A0A024G8Y7</accession>
<dbReference type="EMBL" id="CAIX01000044">
    <property type="protein sequence ID" value="CCI43134.1"/>
    <property type="molecule type" value="Genomic_DNA"/>
</dbReference>
<gene>
    <name evidence="1" type="ORF">BN9_039180</name>
</gene>
<sequence>MTLVVFIPSWFTSLLGRGFNVQRHDFSVILHSVHYYFGRHSMFRTAKIIWCMNHALAEKVSQPPLPQRCLDKTNDRQNPELSYFGNRYLEKQVEMLKWSCLHAAERDIAMLYKEVTRVVESLQDLSP</sequence>
<organism evidence="1 2">
    <name type="scientific">Albugo candida</name>
    <dbReference type="NCBI Taxonomy" id="65357"/>
    <lineage>
        <taxon>Eukaryota</taxon>
        <taxon>Sar</taxon>
        <taxon>Stramenopiles</taxon>
        <taxon>Oomycota</taxon>
        <taxon>Peronosporomycetes</taxon>
        <taxon>Albuginales</taxon>
        <taxon>Albuginaceae</taxon>
        <taxon>Albugo</taxon>
    </lineage>
</organism>
<dbReference type="AlphaFoldDB" id="A0A024G8Y7"/>
<evidence type="ECO:0000313" key="2">
    <source>
        <dbReference type="Proteomes" id="UP000053237"/>
    </source>
</evidence>
<name>A0A024G8Y7_9STRA</name>
<comment type="caution">
    <text evidence="1">The sequence shown here is derived from an EMBL/GenBank/DDBJ whole genome shotgun (WGS) entry which is preliminary data.</text>
</comment>
<reference evidence="1 2" key="1">
    <citation type="submission" date="2012-05" db="EMBL/GenBank/DDBJ databases">
        <title>Recombination and specialization in a pathogen metapopulation.</title>
        <authorList>
            <person name="Gardiner A."/>
            <person name="Kemen E."/>
            <person name="Schultz-Larsen T."/>
            <person name="MacLean D."/>
            <person name="Van Oosterhout C."/>
            <person name="Jones J.D.G."/>
        </authorList>
    </citation>
    <scope>NUCLEOTIDE SEQUENCE [LARGE SCALE GENOMIC DNA]</scope>
    <source>
        <strain evidence="1 2">Ac Nc2</strain>
    </source>
</reference>
<dbReference type="Proteomes" id="UP000053237">
    <property type="component" value="Unassembled WGS sequence"/>
</dbReference>
<keyword evidence="2" id="KW-1185">Reference proteome</keyword>
<dbReference type="InParanoid" id="A0A024G8Y7"/>
<proteinExistence type="predicted"/>
<evidence type="ECO:0000313" key="1">
    <source>
        <dbReference type="EMBL" id="CCI43134.1"/>
    </source>
</evidence>